<gene>
    <name evidence="5" type="ORF">AB6A40_004120</name>
</gene>
<feature type="compositionally biased region" description="Basic and acidic residues" evidence="2">
    <location>
        <begin position="12"/>
        <end position="22"/>
    </location>
</feature>
<protein>
    <recommendedName>
        <fullName evidence="4">EGF-like domain-containing protein</fullName>
    </recommendedName>
</protein>
<comment type="caution">
    <text evidence="5">The sequence shown here is derived from an EMBL/GenBank/DDBJ whole genome shotgun (WGS) entry which is preliminary data.</text>
</comment>
<keyword evidence="6" id="KW-1185">Reference proteome</keyword>
<feature type="domain" description="EGF-like" evidence="4">
    <location>
        <begin position="204"/>
        <end position="238"/>
    </location>
</feature>
<dbReference type="PROSITE" id="PS50026">
    <property type="entry name" value="EGF_3"/>
    <property type="match status" value="1"/>
</dbReference>
<keyword evidence="3" id="KW-1133">Transmembrane helix</keyword>
<evidence type="ECO:0000256" key="3">
    <source>
        <dbReference type="SAM" id="Phobius"/>
    </source>
</evidence>
<evidence type="ECO:0000313" key="6">
    <source>
        <dbReference type="Proteomes" id="UP001608902"/>
    </source>
</evidence>
<feature type="compositionally biased region" description="Polar residues" evidence="2">
    <location>
        <begin position="1"/>
        <end position="11"/>
    </location>
</feature>
<sequence>MENTKGSNSESTKAKSQKENEARFTIGGESRIGMMSSKGLKNSIPPIPESYRTENSETDTSTTVAITTSTLSMVVSQTTLSHRILSSEIPRNTAILGKSSVKQADEFTKNSDLFGENGDVQTFANVLSDSVSNTLEKLKKMLGLTPECLNGGTKTLQGDCRCPKYYAGDLCQDIVCINNGTRVIVSNTLPTQYACRCVHPEYISGAHCELIKCMNGGQPLSNGHCRCLDYWYSGQFCENYTASWGAVLGVPLLCIAIMFICCIVCRLDWCPRKRISQQRRRWRPPASNSVPAASASHRHHSLGIEGSAPLRCGNNSPHRMQETLMNEGHLHSVTFNPTAPPLLQTPRNVRRHIRLDTIPVFNPQMTGGVCEADIKLIDPPPSYEEVISSNSMQQRYSKPPEYTCQSSHSLPHDLSYGELI</sequence>
<keyword evidence="3" id="KW-0472">Membrane</keyword>
<proteinExistence type="predicted"/>
<reference evidence="5 6" key="1">
    <citation type="submission" date="2024-08" db="EMBL/GenBank/DDBJ databases">
        <title>Gnathostoma spinigerum genome.</title>
        <authorList>
            <person name="Gonzalez-Bertolin B."/>
            <person name="Monzon S."/>
            <person name="Zaballos A."/>
            <person name="Jimenez P."/>
            <person name="Dekumyoy P."/>
            <person name="Varona S."/>
            <person name="Cuesta I."/>
            <person name="Sumanam S."/>
            <person name="Adisakwattana P."/>
            <person name="Gasser R.B."/>
            <person name="Hernandez-Gonzalez A."/>
            <person name="Young N.D."/>
            <person name="Perteguer M.J."/>
        </authorList>
    </citation>
    <scope>NUCLEOTIDE SEQUENCE [LARGE SCALE GENOMIC DNA]</scope>
    <source>
        <strain evidence="5">AL3</strain>
        <tissue evidence="5">Liver</tissue>
    </source>
</reference>
<evidence type="ECO:0000256" key="2">
    <source>
        <dbReference type="SAM" id="MobiDB-lite"/>
    </source>
</evidence>
<comment type="caution">
    <text evidence="1">Lacks conserved residue(s) required for the propagation of feature annotation.</text>
</comment>
<accession>A0ABD6EJ32</accession>
<organism evidence="5 6">
    <name type="scientific">Gnathostoma spinigerum</name>
    <dbReference type="NCBI Taxonomy" id="75299"/>
    <lineage>
        <taxon>Eukaryota</taxon>
        <taxon>Metazoa</taxon>
        <taxon>Ecdysozoa</taxon>
        <taxon>Nematoda</taxon>
        <taxon>Chromadorea</taxon>
        <taxon>Rhabditida</taxon>
        <taxon>Spirurina</taxon>
        <taxon>Gnathostomatomorpha</taxon>
        <taxon>Gnathostomatoidea</taxon>
        <taxon>Gnathostomatidae</taxon>
        <taxon>Gnathostoma</taxon>
    </lineage>
</organism>
<dbReference type="AlphaFoldDB" id="A0ABD6EJ32"/>
<feature type="transmembrane region" description="Helical" evidence="3">
    <location>
        <begin position="244"/>
        <end position="269"/>
    </location>
</feature>
<evidence type="ECO:0000256" key="1">
    <source>
        <dbReference type="PROSITE-ProRule" id="PRU00076"/>
    </source>
</evidence>
<evidence type="ECO:0000259" key="4">
    <source>
        <dbReference type="PROSITE" id="PS50026"/>
    </source>
</evidence>
<dbReference type="EMBL" id="JBGFUD010002285">
    <property type="protein sequence ID" value="MFH4977411.1"/>
    <property type="molecule type" value="Genomic_DNA"/>
</dbReference>
<keyword evidence="3" id="KW-0812">Transmembrane</keyword>
<dbReference type="InterPro" id="IPR000742">
    <property type="entry name" value="EGF"/>
</dbReference>
<dbReference type="Proteomes" id="UP001608902">
    <property type="component" value="Unassembled WGS sequence"/>
</dbReference>
<feature type="region of interest" description="Disordered" evidence="2">
    <location>
        <begin position="1"/>
        <end position="61"/>
    </location>
</feature>
<name>A0ABD6EJ32_9BILA</name>
<keyword evidence="1" id="KW-0245">EGF-like domain</keyword>
<evidence type="ECO:0000313" key="5">
    <source>
        <dbReference type="EMBL" id="MFH4977411.1"/>
    </source>
</evidence>